<dbReference type="GO" id="GO:0016757">
    <property type="term" value="F:glycosyltransferase activity"/>
    <property type="evidence" value="ECO:0007669"/>
    <property type="project" value="UniProtKB-ARBA"/>
</dbReference>
<dbReference type="HOGENOM" id="CLU_009583_0_3_4"/>
<feature type="domain" description="Glycosyltransferase subfamily 4-like N-terminal" evidence="1">
    <location>
        <begin position="17"/>
        <end position="177"/>
    </location>
</feature>
<dbReference type="GeneID" id="29390612"/>
<dbReference type="SUPFAM" id="SSF53756">
    <property type="entry name" value="UDP-Glycosyltransferase/glycogen phosphorylase"/>
    <property type="match status" value="1"/>
</dbReference>
<keyword evidence="2" id="KW-0808">Transferase</keyword>
<dbReference type="NCBIfam" id="TIGR03088">
    <property type="entry name" value="stp2"/>
    <property type="match status" value="1"/>
</dbReference>
<evidence type="ECO:0000313" key="2">
    <source>
        <dbReference type="EMBL" id="ADJ64244.1"/>
    </source>
</evidence>
<dbReference type="AlphaFoldDB" id="D8IYQ9"/>
<evidence type="ECO:0000259" key="1">
    <source>
        <dbReference type="Pfam" id="PF13439"/>
    </source>
</evidence>
<protein>
    <submittedName>
        <fullName evidence="2">Glycosyl transferase group 1 protein</fullName>
    </submittedName>
</protein>
<dbReference type="STRING" id="757424.Hsero_2748"/>
<dbReference type="Pfam" id="PF13439">
    <property type="entry name" value="Glyco_transf_4"/>
    <property type="match status" value="1"/>
</dbReference>
<dbReference type="CAZy" id="GT4">
    <property type="family name" value="Glycosyltransferase Family 4"/>
</dbReference>
<proteinExistence type="predicted"/>
<dbReference type="InterPro" id="IPR017522">
    <property type="entry name" value="Sugar_tfrase_PEP-CTERM_Stp2"/>
</dbReference>
<dbReference type="Gene3D" id="3.40.50.2000">
    <property type="entry name" value="Glycogen Phosphorylase B"/>
    <property type="match status" value="2"/>
</dbReference>
<dbReference type="Proteomes" id="UP000000329">
    <property type="component" value="Chromosome"/>
</dbReference>
<dbReference type="RefSeq" id="WP_013234722.1">
    <property type="nucleotide sequence ID" value="NC_014323.1"/>
</dbReference>
<dbReference type="InterPro" id="IPR028098">
    <property type="entry name" value="Glyco_trans_4-like_N"/>
</dbReference>
<reference evidence="2 3" key="1">
    <citation type="submission" date="2010-04" db="EMBL/GenBank/DDBJ databases">
        <title>The genome of Herbaspirillum seropedicae SmR1, an endophytic, nitrogen-fixing, plant-growth promoting beta-Proteobacteria.</title>
        <authorList>
            <person name="Pedrosa F.O."/>
            <person name="Monteiro R.A."/>
            <person name="Wassem R."/>
            <person name="Cruz L.M."/>
            <person name="Ayub R.A."/>
            <person name="Colauto N.B."/>
            <person name="Fernandez M.A."/>
            <person name="Fungaro M.H.P."/>
            <person name="Grisard E.C."/>
            <person name="Hungria M."/>
            <person name="Madeira H.M.F."/>
            <person name="Nodari R.O."/>
            <person name="Osaku C.A."/>
            <person name="Petzl-Erler M.L."/>
            <person name="Terenzi H."/>
            <person name="Vieira L.G.E."/>
            <person name="Almeida M.I.M."/>
            <person name="Alves L.R."/>
            <person name="Arantes O.M.N."/>
            <person name="Balsanelli E."/>
            <person name="Barcellos F.G."/>
            <person name="Baura V.A."/>
            <person name="Binde D.R."/>
            <person name="Campo R.J."/>
            <person name="Chubatsu L.S."/>
            <person name="Chueire L.M.O."/>
            <person name="Ciferri R.R."/>
            <person name="Correa L.C."/>
            <person name="da Conceicao Silva J.L."/>
            <person name="Dabul A.N.G."/>
            <person name="Dambros B.P."/>
            <person name="Faoro H."/>
            <person name="Favetti A."/>
            <person name="Friedermann G."/>
            <person name="Furlaneto M.C."/>
            <person name="Gasques L.S."/>
            <person name="Gimenes C.C.T."/>
            <person name="Gioppo N.M.R."/>
            <person name="Glienke-Blanco C."/>
            <person name="Godoy L.P."/>
            <person name="Guerra M.P."/>
            <person name="Karp S."/>
            <person name="Kava-Cordeiro V."/>
            <person name="Margarido V.P."/>
            <person name="Mathioni S.M."/>
            <person name="Menck-Soares M.A."/>
            <person name="Murace N.K."/>
            <person name="Nicolas M.F."/>
            <person name="Oliveira C.E.C."/>
            <person name="Pagnan N.A.B."/>
            <person name="Pamphile J.A."/>
            <person name="Patussi E.V."/>
            <person name="Pereira L.F.P."/>
            <person name="Pereira-Ferrari L."/>
            <person name="Pinto F.G.S."/>
            <person name="Precoma C."/>
            <person name="Prioli A.J."/>
            <person name="Prioli S.M.A.P."/>
            <person name="Raittz R.T."/>
            <person name="Ramos H.J.O."/>
            <person name="Ribeiro E.M.S.F."/>
            <person name="Rigo L.U."/>
            <person name="Rocha C.L.M.S.C."/>
            <person name="Rocha S.N."/>
            <person name="Santos K."/>
            <person name="Satori D."/>
            <person name="Silva A.G."/>
            <person name="Simao R.C.G."/>
            <person name="Soares M.A.M."/>
            <person name="Souza E.M."/>
            <person name="Steffens M.B.R."/>
            <person name="Steindel M."/>
            <person name="Tadra-Sfeir M.Z."/>
            <person name="Takahashi E.K."/>
            <person name="Torres R.A."/>
            <person name="Valle J.S."/>
            <person name="Vernal J.I."/>
            <person name="Vilas-Boas L.A."/>
            <person name="Watanabe M.A.E."/>
            <person name="Weiss V.A."/>
            <person name="Yates M.A."/>
            <person name="Souza E.M."/>
        </authorList>
    </citation>
    <scope>NUCLEOTIDE SEQUENCE [LARGE SCALE GENOMIC DNA]</scope>
    <source>
        <strain evidence="2 3">SmR1</strain>
    </source>
</reference>
<dbReference type="KEGG" id="hse:Hsero_2748"/>
<gene>
    <name evidence="2" type="ordered locus">Hsero_2748</name>
</gene>
<organism evidence="2 3">
    <name type="scientific">Herbaspirillum seropedicae (strain SmR1)</name>
    <dbReference type="NCBI Taxonomy" id="757424"/>
    <lineage>
        <taxon>Bacteria</taxon>
        <taxon>Pseudomonadati</taxon>
        <taxon>Pseudomonadota</taxon>
        <taxon>Betaproteobacteria</taxon>
        <taxon>Burkholderiales</taxon>
        <taxon>Oxalobacteraceae</taxon>
        <taxon>Herbaspirillum</taxon>
    </lineage>
</organism>
<sequence length="388" mass="42527">MKRHIPLVVHLIYRLDFGGLETLLVDCINRMPAQRYRHAIICLTDYTDFARKIDKADVAIHALHKPPGLAPQTHLQLWRLLRRLRPDVLHTYNLPTIEYAPAAWLAGVPVRVHGEHGRDARDPHGRNARHNLLRRLVLPFYDCYYAVSADLRDWLRDTIKVPADKNLLLANGVDTARFHPPADGQREATPELPAGCMVFGAVGRVQDVKDHATLVNAFIALLAMRPQQRARLRLAIVGEGPLLPALRAQVQAAGIADLVWLPGARMDVEVMMRRFSVFMLSSIAEGVPVTILEAMATGLPVISTAVGGVPEVVTEGATGQLTPAGDAAALARAMAAYVDDPALAARHGAAGLERCRRQHSMAAMLQAYAGMYDRMLAGKRGQSTVQGH</sequence>
<name>D8IYQ9_HERSS</name>
<accession>D8IYQ9</accession>
<dbReference type="PANTHER" id="PTHR12526">
    <property type="entry name" value="GLYCOSYLTRANSFERASE"/>
    <property type="match status" value="1"/>
</dbReference>
<dbReference type="eggNOG" id="COG0438">
    <property type="taxonomic scope" value="Bacteria"/>
</dbReference>
<keyword evidence="3" id="KW-1185">Reference proteome</keyword>
<dbReference type="PANTHER" id="PTHR12526:SF630">
    <property type="entry name" value="GLYCOSYLTRANSFERASE"/>
    <property type="match status" value="1"/>
</dbReference>
<dbReference type="EMBL" id="CP002039">
    <property type="protein sequence ID" value="ADJ64244.1"/>
    <property type="molecule type" value="Genomic_DNA"/>
</dbReference>
<dbReference type="Pfam" id="PF13692">
    <property type="entry name" value="Glyco_trans_1_4"/>
    <property type="match status" value="1"/>
</dbReference>
<evidence type="ECO:0000313" key="3">
    <source>
        <dbReference type="Proteomes" id="UP000000329"/>
    </source>
</evidence>